<evidence type="ECO:0000256" key="10">
    <source>
        <dbReference type="SAM" id="Coils"/>
    </source>
</evidence>
<evidence type="ECO:0000313" key="14">
    <source>
        <dbReference type="Proteomes" id="UP000657918"/>
    </source>
</evidence>
<evidence type="ECO:0000256" key="6">
    <source>
        <dbReference type="ARBA" id="ARBA00022843"/>
    </source>
</evidence>
<dbReference type="InterPro" id="IPR018501">
    <property type="entry name" value="DDT_dom"/>
</dbReference>
<keyword evidence="8" id="KW-0804">Transcription</keyword>
<evidence type="ECO:0000256" key="11">
    <source>
        <dbReference type="SAM" id="MobiDB-lite"/>
    </source>
</evidence>
<dbReference type="OrthoDB" id="298344at2759"/>
<dbReference type="Pfam" id="PF10497">
    <property type="entry name" value="zf-4CXXC_R1"/>
    <property type="match status" value="1"/>
</dbReference>
<evidence type="ECO:0000256" key="8">
    <source>
        <dbReference type="ARBA" id="ARBA00023163"/>
    </source>
</evidence>
<evidence type="ECO:0000256" key="9">
    <source>
        <dbReference type="ARBA" id="ARBA00023242"/>
    </source>
</evidence>
<keyword evidence="9" id="KW-0539">Nucleus</keyword>
<dbReference type="GO" id="GO:0005737">
    <property type="term" value="C:cytoplasm"/>
    <property type="evidence" value="ECO:0007669"/>
    <property type="project" value="UniProtKB-SubCell"/>
</dbReference>
<sequence>MAVTSTPADSNGKEFAEKSRTKCPGVRVVGGRIHDSQNGKNCHQCRQKTLDFAALCTTQKGNKPCTLKFCHKCLLNRYGEKAEEVALLDDWQCPKCRGICNCSFCMKRRGHKPTGVLVRTAKENGFSSVSELLQVKGLENLNYYKDVKDNNVSPKKSALSEEESTVTLPRELGNENSFEGNIDMNLHSQNLTPISSGKKSKKTKRKGAEEVGDGNMDAETRLKESAQKKTKKEGTKEGSNGSKNGEASLKARITEEVSENETKMTEKDKCDVVKDKNGDAFVEKKRPETQPQEFSKNEVLLGRNYFGGIVCGVRNDKIQTGTKMDEDLCKVNKFPSESQTKSKTAKERLTTEIQNKEIDVDIQLPQGTCLTAVAGIELPPEDVGNALQFLEFCASFGKVLGLKKGQADTILGEIVNGHRERRSQSYHLAQIHVQLLSVIQKDIGEESPALTATNDNSWFQALGKCVSKCLYISKEILSDSLDLDNEGYDKLNSSEKLRLLNFLCDEALNTKELRSWIDDENSRFFERKKEAKEKVLAAKDKERLLKRKMQDEVAKAIIEKNGASDSVSNHKELVSQIKSEAMQARAEVLEAMGMVQNKRLSNAVRTDPVLLDVDGRAFWKLNGQSVILLQDMGAWNSVAPSEKWLAYADEQKMDIEKYISFSREKMCRVQKAIETPSIDIEESK</sequence>
<dbReference type="InterPro" id="IPR040221">
    <property type="entry name" value="CDCA7/CDA7L"/>
</dbReference>
<keyword evidence="7" id="KW-0805">Transcription regulation</keyword>
<dbReference type="GO" id="GO:0006355">
    <property type="term" value="P:regulation of DNA-templated transcription"/>
    <property type="evidence" value="ECO:0007669"/>
    <property type="project" value="InterPro"/>
</dbReference>
<keyword evidence="10" id="KW-0175">Coiled coil</keyword>
<organism evidence="13 14">
    <name type="scientific">Salix dunnii</name>
    <dbReference type="NCBI Taxonomy" id="1413687"/>
    <lineage>
        <taxon>Eukaryota</taxon>
        <taxon>Viridiplantae</taxon>
        <taxon>Streptophyta</taxon>
        <taxon>Embryophyta</taxon>
        <taxon>Tracheophyta</taxon>
        <taxon>Spermatophyta</taxon>
        <taxon>Magnoliopsida</taxon>
        <taxon>eudicotyledons</taxon>
        <taxon>Gunneridae</taxon>
        <taxon>Pentapetalae</taxon>
        <taxon>rosids</taxon>
        <taxon>fabids</taxon>
        <taxon>Malpighiales</taxon>
        <taxon>Salicaceae</taxon>
        <taxon>Saliceae</taxon>
        <taxon>Salix</taxon>
    </lineage>
</organism>
<dbReference type="PANTHER" id="PTHR31169:SF8">
    <property type="entry name" value="ZINC-FINGER DOMAIN OF MONOAMINE-OXIDASE A REPRESSOR R1 PROTEIN"/>
    <property type="match status" value="1"/>
</dbReference>
<accession>A0A835K2Q5</accession>
<dbReference type="InterPro" id="IPR018866">
    <property type="entry name" value="Znf-4CXXC_R1"/>
</dbReference>
<evidence type="ECO:0000256" key="4">
    <source>
        <dbReference type="ARBA" id="ARBA00022499"/>
    </source>
</evidence>
<dbReference type="GO" id="GO:0005634">
    <property type="term" value="C:nucleus"/>
    <property type="evidence" value="ECO:0007669"/>
    <property type="project" value="UniProtKB-SubCell"/>
</dbReference>
<reference evidence="13 14" key="1">
    <citation type="submission" date="2020-10" db="EMBL/GenBank/DDBJ databases">
        <title>Plant Genome Project.</title>
        <authorList>
            <person name="Zhang R.-G."/>
        </authorList>
    </citation>
    <scope>NUCLEOTIDE SEQUENCE [LARGE SCALE GENOMIC DNA]</scope>
    <source>
        <strain evidence="13">FAFU-HL-1</strain>
        <tissue evidence="13">Leaf</tissue>
    </source>
</reference>
<evidence type="ECO:0000256" key="2">
    <source>
        <dbReference type="ARBA" id="ARBA00004496"/>
    </source>
</evidence>
<evidence type="ECO:0000256" key="5">
    <source>
        <dbReference type="ARBA" id="ARBA00022553"/>
    </source>
</evidence>
<dbReference type="EMBL" id="JADGMS010000006">
    <property type="protein sequence ID" value="KAF9681264.1"/>
    <property type="molecule type" value="Genomic_DNA"/>
</dbReference>
<dbReference type="PROSITE" id="PS50827">
    <property type="entry name" value="DDT"/>
    <property type="match status" value="1"/>
</dbReference>
<dbReference type="PANTHER" id="PTHR31169">
    <property type="entry name" value="OS05G0300700 PROTEIN"/>
    <property type="match status" value="1"/>
</dbReference>
<gene>
    <name evidence="13" type="ORF">SADUNF_Sadunf06G0207700</name>
</gene>
<evidence type="ECO:0000259" key="12">
    <source>
        <dbReference type="PROSITE" id="PS50827"/>
    </source>
</evidence>
<protein>
    <recommendedName>
        <fullName evidence="12">DDT domain-containing protein</fullName>
    </recommendedName>
</protein>
<dbReference type="InterPro" id="IPR028942">
    <property type="entry name" value="WHIM1_dom"/>
</dbReference>
<feature type="region of interest" description="Disordered" evidence="11">
    <location>
        <begin position="152"/>
        <end position="266"/>
    </location>
</feature>
<evidence type="ECO:0000256" key="3">
    <source>
        <dbReference type="ARBA" id="ARBA00022490"/>
    </source>
</evidence>
<feature type="compositionally biased region" description="Basic and acidic residues" evidence="11">
    <location>
        <begin position="218"/>
        <end position="236"/>
    </location>
</feature>
<feature type="coiled-coil region" evidence="10">
    <location>
        <begin position="528"/>
        <end position="587"/>
    </location>
</feature>
<keyword evidence="6" id="KW-0832">Ubl conjugation</keyword>
<keyword evidence="3" id="KW-0963">Cytoplasm</keyword>
<keyword evidence="14" id="KW-1185">Reference proteome</keyword>
<proteinExistence type="predicted"/>
<evidence type="ECO:0000313" key="13">
    <source>
        <dbReference type="EMBL" id="KAF9681264.1"/>
    </source>
</evidence>
<dbReference type="AlphaFoldDB" id="A0A835K2Q5"/>
<feature type="compositionally biased region" description="Basic and acidic residues" evidence="11">
    <location>
        <begin position="252"/>
        <end position="266"/>
    </location>
</feature>
<keyword evidence="4" id="KW-1017">Isopeptide bond</keyword>
<comment type="subcellular location">
    <subcellularLocation>
        <location evidence="2">Cytoplasm</location>
    </subcellularLocation>
    <subcellularLocation>
        <location evidence="1">Nucleus</location>
    </subcellularLocation>
</comment>
<dbReference type="SMART" id="SM00571">
    <property type="entry name" value="DDT"/>
    <property type="match status" value="1"/>
</dbReference>
<feature type="domain" description="DDT" evidence="12">
    <location>
        <begin position="380"/>
        <end position="445"/>
    </location>
</feature>
<dbReference type="Pfam" id="PF15612">
    <property type="entry name" value="WHIM1"/>
    <property type="match status" value="1"/>
</dbReference>
<dbReference type="Proteomes" id="UP000657918">
    <property type="component" value="Unassembled WGS sequence"/>
</dbReference>
<evidence type="ECO:0000256" key="7">
    <source>
        <dbReference type="ARBA" id="ARBA00023015"/>
    </source>
</evidence>
<evidence type="ECO:0000256" key="1">
    <source>
        <dbReference type="ARBA" id="ARBA00004123"/>
    </source>
</evidence>
<keyword evidence="5" id="KW-0597">Phosphoprotein</keyword>
<name>A0A835K2Q5_9ROSI</name>
<comment type="caution">
    <text evidence="13">The sequence shown here is derived from an EMBL/GenBank/DDBJ whole genome shotgun (WGS) entry which is preliminary data.</text>
</comment>